<evidence type="ECO:0000313" key="8">
    <source>
        <dbReference type="EMBL" id="ABN52912.1"/>
    </source>
</evidence>
<proteinExistence type="predicted"/>
<dbReference type="Gene3D" id="3.20.20.70">
    <property type="entry name" value="Aldolase class I"/>
    <property type="match status" value="1"/>
</dbReference>
<evidence type="ECO:0000256" key="2">
    <source>
        <dbReference type="ARBA" id="ARBA00022485"/>
    </source>
</evidence>
<feature type="domain" description="Radical SAM core" evidence="7">
    <location>
        <begin position="1"/>
        <end position="218"/>
    </location>
</feature>
<keyword evidence="3" id="KW-0949">S-adenosyl-L-methionine</keyword>
<dbReference type="Proteomes" id="UP000002145">
    <property type="component" value="Chromosome"/>
</dbReference>
<dbReference type="GO" id="GO:0051539">
    <property type="term" value="F:4 iron, 4 sulfur cluster binding"/>
    <property type="evidence" value="ECO:0007669"/>
    <property type="project" value="UniProtKB-KW"/>
</dbReference>
<dbReference type="CDD" id="cd01335">
    <property type="entry name" value="Radical_SAM"/>
    <property type="match status" value="1"/>
</dbReference>
<dbReference type="eggNOG" id="COG0535">
    <property type="taxonomic scope" value="Bacteria"/>
</dbReference>
<dbReference type="InterPro" id="IPR017200">
    <property type="entry name" value="PqqE-like"/>
</dbReference>
<sequence length="330" mass="37749">MTVDITNRCNLRCLHCYNFSGENNICTEGEMTDSELVALVKDIASIKPLNVCFCGGEPLLRKDILLKCIKILNDEDIQVSFVTNGLLLTPEVSKQLKEAGLSRAQISIDGIGKSHDRLRRHEGAFEKAAEALQNLKDVKIETGVAFTPTSWNTEEFDQIVDFCIELSVREIRVQATMPIGRGEENDREILPNSLQYRRMIKSFNRRKRKSLYRGRGIRFEWGDPVDHFIRFSEYNKECCPFVSIKADGGIAPSIYLPIVVGNVKKHSLIEYWKNGLGAVWKLDIIQKVSRKIKSVREINMDYIGMPKTFKDSDIELDIIENKNLKYIDVR</sequence>
<dbReference type="SUPFAM" id="SSF102114">
    <property type="entry name" value="Radical SAM enzymes"/>
    <property type="match status" value="1"/>
</dbReference>
<dbReference type="SMART" id="SM00729">
    <property type="entry name" value="Elp3"/>
    <property type="match status" value="1"/>
</dbReference>
<keyword evidence="5" id="KW-0408">Iron</keyword>
<dbReference type="PIRSF" id="PIRSF037420">
    <property type="entry name" value="PQQ_syn_pqqE"/>
    <property type="match status" value="1"/>
</dbReference>
<dbReference type="PANTHER" id="PTHR11228:SF7">
    <property type="entry name" value="PQQA PEPTIDE CYCLASE"/>
    <property type="match status" value="1"/>
</dbReference>
<evidence type="ECO:0000256" key="5">
    <source>
        <dbReference type="ARBA" id="ARBA00023004"/>
    </source>
</evidence>
<evidence type="ECO:0000256" key="6">
    <source>
        <dbReference type="ARBA" id="ARBA00023014"/>
    </source>
</evidence>
<dbReference type="SFLD" id="SFLDG01386">
    <property type="entry name" value="main_SPASM_domain-containing"/>
    <property type="match status" value="1"/>
</dbReference>
<dbReference type="InterPro" id="IPR007197">
    <property type="entry name" value="rSAM"/>
</dbReference>
<evidence type="ECO:0000313" key="9">
    <source>
        <dbReference type="Proteomes" id="UP000002145"/>
    </source>
</evidence>
<keyword evidence="6" id="KW-0411">Iron-sulfur</keyword>
<dbReference type="GeneID" id="35804556"/>
<dbReference type="InterPro" id="IPR006638">
    <property type="entry name" value="Elp3/MiaA/NifB-like_rSAM"/>
</dbReference>
<dbReference type="GO" id="GO:0046872">
    <property type="term" value="F:metal ion binding"/>
    <property type="evidence" value="ECO:0007669"/>
    <property type="project" value="UniProtKB-KW"/>
</dbReference>
<accession>A3DG33</accession>
<keyword evidence="9" id="KW-1185">Reference proteome</keyword>
<name>A3DG33_ACET2</name>
<dbReference type="RefSeq" id="WP_011838195.1">
    <property type="nucleotide sequence ID" value="NC_009012.1"/>
</dbReference>
<comment type="cofactor">
    <cofactor evidence="1">
        <name>[4Fe-4S] cluster</name>
        <dbReference type="ChEBI" id="CHEBI:49883"/>
    </cofactor>
</comment>
<organism evidence="8 9">
    <name type="scientific">Acetivibrio thermocellus (strain ATCC 27405 / DSM 1237 / JCM 9322 / NBRC 103400 / NCIMB 10682 / NRRL B-4536 / VPI 7372)</name>
    <name type="common">Clostridium thermocellum</name>
    <dbReference type="NCBI Taxonomy" id="203119"/>
    <lineage>
        <taxon>Bacteria</taxon>
        <taxon>Bacillati</taxon>
        <taxon>Bacillota</taxon>
        <taxon>Clostridia</taxon>
        <taxon>Eubacteriales</taxon>
        <taxon>Oscillospiraceae</taxon>
        <taxon>Acetivibrio</taxon>
    </lineage>
</organism>
<dbReference type="SFLD" id="SFLDS00029">
    <property type="entry name" value="Radical_SAM"/>
    <property type="match status" value="1"/>
</dbReference>
<dbReference type="SFLD" id="SFLDG01067">
    <property type="entry name" value="SPASM/twitch_domain_containing"/>
    <property type="match status" value="1"/>
</dbReference>
<evidence type="ECO:0000256" key="4">
    <source>
        <dbReference type="ARBA" id="ARBA00022723"/>
    </source>
</evidence>
<dbReference type="OrthoDB" id="7021155at2"/>
<evidence type="ECO:0000256" key="3">
    <source>
        <dbReference type="ARBA" id="ARBA00022691"/>
    </source>
</evidence>
<evidence type="ECO:0000256" key="1">
    <source>
        <dbReference type="ARBA" id="ARBA00001966"/>
    </source>
</evidence>
<dbReference type="KEGG" id="cth:Cthe_1690"/>
<dbReference type="EMBL" id="CP000568">
    <property type="protein sequence ID" value="ABN52912.1"/>
    <property type="molecule type" value="Genomic_DNA"/>
</dbReference>
<dbReference type="Pfam" id="PF04055">
    <property type="entry name" value="Radical_SAM"/>
    <property type="match status" value="1"/>
</dbReference>
<keyword evidence="4" id="KW-0479">Metal-binding</keyword>
<protein>
    <submittedName>
        <fullName evidence="8">Radical SAM domain protein</fullName>
    </submittedName>
</protein>
<dbReference type="STRING" id="203119.Cthe_1690"/>
<dbReference type="AlphaFoldDB" id="A3DG33"/>
<dbReference type="GO" id="GO:0003824">
    <property type="term" value="F:catalytic activity"/>
    <property type="evidence" value="ECO:0007669"/>
    <property type="project" value="InterPro"/>
</dbReference>
<gene>
    <name evidence="8" type="ordered locus">Cthe_1690</name>
</gene>
<dbReference type="InterPro" id="IPR050377">
    <property type="entry name" value="Radical_SAM_PqqE_MftC-like"/>
</dbReference>
<reference evidence="8 9" key="2">
    <citation type="journal article" date="2013" name="Biotechnol. Biofuels">
        <title>Global transcriptome analysis of Clostridium thermocellum ATCC 27405 during growth on dilute acid pretreated Populus and switchgrass.</title>
        <authorList>
            <person name="Wilson C.M."/>
            <person name="Rodriguez M.Jr."/>
            <person name="Johnson C.M."/>
            <person name="Martin S.L."/>
            <person name="Chu T.M."/>
            <person name="Wolfinger R.D."/>
            <person name="Hauser L.J."/>
            <person name="Land M.L."/>
            <person name="Klingeman D.M."/>
            <person name="Syed M.H."/>
            <person name="Ragauskas A.J."/>
            <person name="Tschaplinski T.J."/>
            <person name="Mielenz J.R."/>
            <person name="Brown S.D."/>
        </authorList>
    </citation>
    <scope>NUCLEOTIDE SEQUENCE [LARGE SCALE GENOMIC DNA]</scope>
    <source>
        <strain evidence="9">ATCC 27405 / DSM 1237 / JCM 9322 / NBRC 103400 / NCIMB 10682 / NRRL B-4536 / VPI 7372</strain>
    </source>
</reference>
<evidence type="ECO:0000259" key="7">
    <source>
        <dbReference type="PROSITE" id="PS51918"/>
    </source>
</evidence>
<dbReference type="InterPro" id="IPR058240">
    <property type="entry name" value="rSAM_sf"/>
</dbReference>
<reference evidence="9" key="1">
    <citation type="submission" date="2007-02" db="EMBL/GenBank/DDBJ databases">
        <title>Complete sequence of Clostridium thermocellum ATCC 27405.</title>
        <authorList>
            <consortium name="US DOE Joint Genome Institute"/>
            <person name="Copeland A."/>
            <person name="Lucas S."/>
            <person name="Lapidus A."/>
            <person name="Barry K."/>
            <person name="Detter J.C."/>
            <person name="Glavina del Rio T."/>
            <person name="Hammon N."/>
            <person name="Israni S."/>
            <person name="Dalin E."/>
            <person name="Tice H."/>
            <person name="Pitluck S."/>
            <person name="Chertkov O."/>
            <person name="Brettin T."/>
            <person name="Bruce D."/>
            <person name="Han C."/>
            <person name="Tapia R."/>
            <person name="Gilna P."/>
            <person name="Schmutz J."/>
            <person name="Larimer F."/>
            <person name="Land M."/>
            <person name="Hauser L."/>
            <person name="Kyrpides N."/>
            <person name="Mikhailova N."/>
            <person name="Wu J.H.D."/>
            <person name="Newcomb M."/>
            <person name="Richardson P."/>
        </authorList>
    </citation>
    <scope>NUCLEOTIDE SEQUENCE [LARGE SCALE GENOMIC DNA]</scope>
    <source>
        <strain evidence="9">ATCC 27405 / DSM 1237 / JCM 9322 / NBRC 103400 / NCIMB 10682 / NRRL B-4536 / VPI 7372</strain>
    </source>
</reference>
<dbReference type="InterPro" id="IPR013785">
    <property type="entry name" value="Aldolase_TIM"/>
</dbReference>
<dbReference type="PROSITE" id="PS51918">
    <property type="entry name" value="RADICAL_SAM"/>
    <property type="match status" value="1"/>
</dbReference>
<dbReference type="HOGENOM" id="CLU_009273_4_1_9"/>
<dbReference type="PANTHER" id="PTHR11228">
    <property type="entry name" value="RADICAL SAM DOMAIN PROTEIN"/>
    <property type="match status" value="1"/>
</dbReference>
<keyword evidence="2" id="KW-0004">4Fe-4S</keyword>